<comment type="caution">
    <text evidence="4">The sequence shown here is derived from an EMBL/GenBank/DDBJ whole genome shotgun (WGS) entry which is preliminary data.</text>
</comment>
<dbReference type="SUPFAM" id="SSF53756">
    <property type="entry name" value="UDP-Glycosyltransferase/glycogen phosphorylase"/>
    <property type="match status" value="1"/>
</dbReference>
<sequence>MTAPASARPVAETEIKRLEREQAEIVSIYRRLFPDDDLEIVFWQCDSPVWSAPSVRDGRMTFHPHHLSPEYLGRLRLSSGQAGARFRTINISIPRAPTPGEVRNADAPWQPVRRLGPLFNAWPMAYEHIRYQAEMRRKRLCRQRHSHQSLARGAGSVALPPPDEGGPDTSRRPAILIGFHWLEVGGAEKLAFDCVDWALAAGLRVIVVASVPSLQRLADRLPDHPDVSFIRLDRYLAHDLWPQFIERLARAENIRLIHVHHCVPLYAALAHLRVTAPWLKVVDSTHIVEHPDGGYPRVSGVWSNYIDHHHVISRELVDYYRDVFHVMHKVVLGRMLPRADQLELPALNMKPGQKQLRVAFIGRMYYQKRPVVMVETLRALARWAGRNGIEFKATVVGEGPFADTVAGLVKRRGLADQVTLEAANADIPGLLGNSDILLLPSNNEGLALVCYEAIQHGCIPLSTDVGSQAELVPPDLLLRLEPFGSVRDAVSAVDRLWRDPGFLARQQTELHERFRHIASDPTAEDILMPIYRAAAEGETA</sequence>
<dbReference type="PANTHER" id="PTHR12526:SF630">
    <property type="entry name" value="GLYCOSYLTRANSFERASE"/>
    <property type="match status" value="1"/>
</dbReference>
<evidence type="ECO:0000259" key="3">
    <source>
        <dbReference type="Pfam" id="PF13439"/>
    </source>
</evidence>
<dbReference type="GO" id="GO:0016757">
    <property type="term" value="F:glycosyltransferase activity"/>
    <property type="evidence" value="ECO:0007669"/>
    <property type="project" value="InterPro"/>
</dbReference>
<feature type="region of interest" description="Disordered" evidence="1">
    <location>
        <begin position="148"/>
        <end position="168"/>
    </location>
</feature>
<feature type="domain" description="Glycosyltransferase subfamily 4-like N-terminal" evidence="3">
    <location>
        <begin position="184"/>
        <end position="327"/>
    </location>
</feature>
<evidence type="ECO:0000259" key="2">
    <source>
        <dbReference type="Pfam" id="PF00534"/>
    </source>
</evidence>
<dbReference type="OrthoDB" id="9807414at2"/>
<evidence type="ECO:0000313" key="4">
    <source>
        <dbReference type="EMBL" id="RJL10289.1"/>
    </source>
</evidence>
<dbReference type="InterPro" id="IPR001296">
    <property type="entry name" value="Glyco_trans_1"/>
</dbReference>
<organism evidence="4 5">
    <name type="scientific">Paracoccus siganidrum</name>
    <dbReference type="NCBI Taxonomy" id="1276757"/>
    <lineage>
        <taxon>Bacteria</taxon>
        <taxon>Pseudomonadati</taxon>
        <taxon>Pseudomonadota</taxon>
        <taxon>Alphaproteobacteria</taxon>
        <taxon>Rhodobacterales</taxon>
        <taxon>Paracoccaceae</taxon>
        <taxon>Paracoccus</taxon>
    </lineage>
</organism>
<keyword evidence="4" id="KW-0808">Transferase</keyword>
<protein>
    <submittedName>
        <fullName evidence="4">Glycosyltransferase</fullName>
    </submittedName>
</protein>
<accession>A0A419A575</accession>
<dbReference type="EMBL" id="QZEW01000060">
    <property type="protein sequence ID" value="RJL10289.1"/>
    <property type="molecule type" value="Genomic_DNA"/>
</dbReference>
<gene>
    <name evidence="4" type="ORF">D3P05_14210</name>
</gene>
<dbReference type="Pfam" id="PF13439">
    <property type="entry name" value="Glyco_transf_4"/>
    <property type="match status" value="1"/>
</dbReference>
<dbReference type="RefSeq" id="WP_119898815.1">
    <property type="nucleotide sequence ID" value="NZ_QNRC01000007.1"/>
</dbReference>
<evidence type="ECO:0000313" key="5">
    <source>
        <dbReference type="Proteomes" id="UP000283587"/>
    </source>
</evidence>
<keyword evidence="5" id="KW-1185">Reference proteome</keyword>
<evidence type="ECO:0000256" key="1">
    <source>
        <dbReference type="SAM" id="MobiDB-lite"/>
    </source>
</evidence>
<dbReference type="Proteomes" id="UP000283587">
    <property type="component" value="Unassembled WGS sequence"/>
</dbReference>
<feature type="domain" description="Glycosyl transferase family 1" evidence="2">
    <location>
        <begin position="353"/>
        <end position="505"/>
    </location>
</feature>
<name>A0A419A575_9RHOB</name>
<reference evidence="5" key="1">
    <citation type="submission" date="2018-09" db="EMBL/GenBank/DDBJ databases">
        <title>Paracoccus onubensis nov. sp. a moderate halophilic bacterium isolated from Gruta de las Maravillas (Aracena, Spain).</title>
        <authorList>
            <person name="Jurado V."/>
            <person name="Gutierrez-Patricio S."/>
            <person name="Gonzalez-Pimentel J.L."/>
            <person name="Miller A.Z."/>
            <person name="Laiz L."/>
            <person name="Saiz-Jimenez C."/>
        </authorList>
    </citation>
    <scope>NUCLEOTIDE SEQUENCE [LARGE SCALE GENOMIC DNA]</scope>
    <source>
        <strain evidence="5">DSM 26381</strain>
    </source>
</reference>
<dbReference type="Pfam" id="PF00534">
    <property type="entry name" value="Glycos_transf_1"/>
    <property type="match status" value="1"/>
</dbReference>
<dbReference type="AlphaFoldDB" id="A0A419A575"/>
<dbReference type="PANTHER" id="PTHR12526">
    <property type="entry name" value="GLYCOSYLTRANSFERASE"/>
    <property type="match status" value="1"/>
</dbReference>
<dbReference type="Gene3D" id="3.40.50.2000">
    <property type="entry name" value="Glycogen Phosphorylase B"/>
    <property type="match status" value="2"/>
</dbReference>
<dbReference type="InterPro" id="IPR028098">
    <property type="entry name" value="Glyco_trans_4-like_N"/>
</dbReference>
<proteinExistence type="predicted"/>